<dbReference type="EMBL" id="CP019640">
    <property type="protein sequence ID" value="AQQ52865.1"/>
    <property type="molecule type" value="Genomic_DNA"/>
</dbReference>
<dbReference type="Pfam" id="PF00395">
    <property type="entry name" value="SLH"/>
    <property type="match status" value="3"/>
</dbReference>
<dbReference type="AlphaFoldDB" id="A0A1Q2KXB6"/>
<dbReference type="InterPro" id="IPR003709">
    <property type="entry name" value="VanY-like_core_dom"/>
</dbReference>
<evidence type="ECO:0000259" key="1">
    <source>
        <dbReference type="PROSITE" id="PS51272"/>
    </source>
</evidence>
<dbReference type="GO" id="GO:0008233">
    <property type="term" value="F:peptidase activity"/>
    <property type="evidence" value="ECO:0007669"/>
    <property type="project" value="InterPro"/>
</dbReference>
<dbReference type="InterPro" id="IPR009045">
    <property type="entry name" value="Zn_M74/Hedgehog-like"/>
</dbReference>
<dbReference type="InterPro" id="IPR052179">
    <property type="entry name" value="DD-CPase-like"/>
</dbReference>
<gene>
    <name evidence="2" type="ORF">B0X71_07025</name>
</gene>
<dbReference type="Gene3D" id="3.30.1380.10">
    <property type="match status" value="1"/>
</dbReference>
<dbReference type="SUPFAM" id="SSF55166">
    <property type="entry name" value="Hedgehog/DD-peptidase"/>
    <property type="match status" value="1"/>
</dbReference>
<dbReference type="GO" id="GO:0006508">
    <property type="term" value="P:proteolysis"/>
    <property type="evidence" value="ECO:0007669"/>
    <property type="project" value="InterPro"/>
</dbReference>
<evidence type="ECO:0000313" key="3">
    <source>
        <dbReference type="Proteomes" id="UP000188184"/>
    </source>
</evidence>
<organism evidence="2 3">
    <name type="scientific">Planococcus lenghuensis</name>
    <dbReference type="NCBI Taxonomy" id="2213202"/>
    <lineage>
        <taxon>Bacteria</taxon>
        <taxon>Bacillati</taxon>
        <taxon>Bacillota</taxon>
        <taxon>Bacilli</taxon>
        <taxon>Bacillales</taxon>
        <taxon>Caryophanaceae</taxon>
        <taxon>Planococcus</taxon>
    </lineage>
</organism>
<dbReference type="InterPro" id="IPR058193">
    <property type="entry name" value="VanY/YodJ_core_dom"/>
</dbReference>
<dbReference type="CDD" id="cd14852">
    <property type="entry name" value="LD-carboxypeptidase"/>
    <property type="match status" value="1"/>
</dbReference>
<sequence length="385" mass="42516">MICAAFGMIALGPDNLTEAATEFTDLSESHWAEDEITYLAERNVIEGYPNGDFGLGDHITRAEATSFLARELELTSSPPTFTDVDSGHWAAGSIGAAADAGIITGYPDGSFQPDEPIERDEVAAILDRAYTFDSALDAPRFSDVGRDAWAFDSIQDLAARYITVGYPDRLFHPDEFTTREEFSVFLARTLNESFTPVVTNPEELTVLVNKERSLPADYVPANLMTPEVYMFGTEKMKQAAGTALEDLFAAATQDGLQLIAVSGYRSYDEQERIFQNYAEQYGIEQANQFSARPGESEHQTGLAMDVSSSALSSGEYLSTEFAQTAEGQWVQAHASDYGFIIRYPEGKESITGYQYEPWHLRYVGQEAAQSINQHSMTLETYLGTE</sequence>
<dbReference type="InterPro" id="IPR001119">
    <property type="entry name" value="SLH_dom"/>
</dbReference>
<evidence type="ECO:0000313" key="2">
    <source>
        <dbReference type="EMBL" id="AQQ52865.1"/>
    </source>
</evidence>
<feature type="domain" description="SLH" evidence="1">
    <location>
        <begin position="141"/>
        <end position="200"/>
    </location>
</feature>
<dbReference type="KEGG" id="pmar:B0X71_07025"/>
<reference evidence="2 3" key="1">
    <citation type="submission" date="2017-02" db="EMBL/GenBank/DDBJ databases">
        <title>The complete genomic sequence of a novel cold adapted crude oil-degrading bacterium Planococcus qaidamina Y42.</title>
        <authorList>
            <person name="Yang R."/>
        </authorList>
    </citation>
    <scope>NUCLEOTIDE SEQUENCE [LARGE SCALE GENOMIC DNA]</scope>
    <source>
        <strain evidence="2 3">Y42</strain>
    </source>
</reference>
<feature type="domain" description="SLH" evidence="1">
    <location>
        <begin position="77"/>
        <end position="140"/>
    </location>
</feature>
<dbReference type="PROSITE" id="PS51272">
    <property type="entry name" value="SLH"/>
    <property type="match status" value="3"/>
</dbReference>
<dbReference type="PANTHER" id="PTHR34385:SF1">
    <property type="entry name" value="PEPTIDOGLYCAN L-ALANYL-D-GLUTAMATE ENDOPEPTIDASE CWLK"/>
    <property type="match status" value="1"/>
</dbReference>
<accession>A0A1Q2KXB6</accession>
<name>A0A1Q2KXB6_9BACL</name>
<dbReference type="Pfam" id="PF02557">
    <property type="entry name" value="VanY"/>
    <property type="match status" value="1"/>
</dbReference>
<protein>
    <recommendedName>
        <fullName evidence="1">SLH domain-containing protein</fullName>
    </recommendedName>
</protein>
<keyword evidence="3" id="KW-1185">Reference proteome</keyword>
<dbReference type="Proteomes" id="UP000188184">
    <property type="component" value="Chromosome"/>
</dbReference>
<proteinExistence type="predicted"/>
<dbReference type="PANTHER" id="PTHR34385">
    <property type="entry name" value="D-ALANYL-D-ALANINE CARBOXYPEPTIDASE"/>
    <property type="match status" value="1"/>
</dbReference>
<feature type="domain" description="SLH" evidence="1">
    <location>
        <begin position="19"/>
        <end position="76"/>
    </location>
</feature>